<dbReference type="PROSITE" id="PS51409">
    <property type="entry name" value="ARGINASE_2"/>
    <property type="match status" value="1"/>
</dbReference>
<comment type="caution">
    <text evidence="6">The sequence shown here is derived from an EMBL/GenBank/DDBJ whole genome shotgun (WGS) entry which is preliminary data.</text>
</comment>
<dbReference type="InterPro" id="IPR006035">
    <property type="entry name" value="Ureohydrolase"/>
</dbReference>
<dbReference type="EMBL" id="JAVRHT010000004">
    <property type="protein sequence ID" value="MDT0630706.1"/>
    <property type="molecule type" value="Genomic_DNA"/>
</dbReference>
<evidence type="ECO:0000256" key="3">
    <source>
        <dbReference type="ARBA" id="ARBA00022808"/>
    </source>
</evidence>
<gene>
    <name evidence="6" type="ORF">RM540_03010</name>
</gene>
<evidence type="ECO:0000313" key="7">
    <source>
        <dbReference type="Proteomes" id="UP001267426"/>
    </source>
</evidence>
<keyword evidence="1" id="KW-0479">Metal-binding</keyword>
<evidence type="ECO:0000256" key="2">
    <source>
        <dbReference type="ARBA" id="ARBA00022801"/>
    </source>
</evidence>
<dbReference type="InterPro" id="IPR023696">
    <property type="entry name" value="Ureohydrolase_dom_sf"/>
</dbReference>
<keyword evidence="2" id="KW-0378">Hydrolase</keyword>
<keyword evidence="7" id="KW-1185">Reference proteome</keyword>
<dbReference type="PANTHER" id="PTHR11358:SF35">
    <property type="entry name" value="FORMIMIDOYLGLUTAMASE"/>
    <property type="match status" value="1"/>
</dbReference>
<evidence type="ECO:0000256" key="5">
    <source>
        <dbReference type="PROSITE-ProRule" id="PRU00742"/>
    </source>
</evidence>
<dbReference type="SUPFAM" id="SSF52768">
    <property type="entry name" value="Arginase/deacetylase"/>
    <property type="match status" value="1"/>
</dbReference>
<dbReference type="PANTHER" id="PTHR11358">
    <property type="entry name" value="ARGINASE/AGMATINASE"/>
    <property type="match status" value="1"/>
</dbReference>
<dbReference type="Proteomes" id="UP001267426">
    <property type="component" value="Unassembled WGS sequence"/>
</dbReference>
<organism evidence="6 7">
    <name type="scientific">Rubrivirga litoralis</name>
    <dbReference type="NCBI Taxonomy" id="3075598"/>
    <lineage>
        <taxon>Bacteria</taxon>
        <taxon>Pseudomonadati</taxon>
        <taxon>Rhodothermota</taxon>
        <taxon>Rhodothermia</taxon>
        <taxon>Rhodothermales</taxon>
        <taxon>Rubricoccaceae</taxon>
        <taxon>Rubrivirga</taxon>
    </lineage>
</organism>
<evidence type="ECO:0000313" key="6">
    <source>
        <dbReference type="EMBL" id="MDT0630706.1"/>
    </source>
</evidence>
<evidence type="ECO:0000256" key="1">
    <source>
        <dbReference type="ARBA" id="ARBA00022723"/>
    </source>
</evidence>
<dbReference type="Gene3D" id="3.40.800.10">
    <property type="entry name" value="Ureohydrolase domain"/>
    <property type="match status" value="1"/>
</dbReference>
<reference evidence="6 7" key="1">
    <citation type="submission" date="2023-09" db="EMBL/GenBank/DDBJ databases">
        <authorList>
            <person name="Rey-Velasco X."/>
        </authorList>
    </citation>
    <scope>NUCLEOTIDE SEQUENCE [LARGE SCALE GENOMIC DNA]</scope>
    <source>
        <strain evidence="6 7">F394</strain>
    </source>
</reference>
<dbReference type="Pfam" id="PF00491">
    <property type="entry name" value="Arginase"/>
    <property type="match status" value="1"/>
</dbReference>
<proteinExistence type="inferred from homology"/>
<dbReference type="RefSeq" id="WP_311661998.1">
    <property type="nucleotide sequence ID" value="NZ_JAVRHT010000004.1"/>
</dbReference>
<sequence length="295" mass="30665">MSDPRLGDWLRDAPLATDTRVALVGFPSDEGVRRNGGRPGAAQAPAEIRAALARMTPDARRPAPFVGLLERTADVGDVEVTGDLEADQARLGERVGGLLARGVVPIVLGGGHETAYGHFLGYVRAGRPVRALNWDAHADVRPPADGRGHSGSPFRQLLDHDSGLCRGYTVAGLLPWRVAADHAAIAEASGGVVWADDLTAERADALVASLDGPTLASFDLDAVDAARGVSAPGVGGLSTAVWLRAAEVCGRSAHVQSVDVVELNPAHDTDGRTVVLAALTVWHVLRGLAARTPPA</sequence>
<keyword evidence="3" id="KW-0369">Histidine metabolism</keyword>
<dbReference type="CDD" id="cd09988">
    <property type="entry name" value="Formimidoylglutamase"/>
    <property type="match status" value="1"/>
</dbReference>
<name>A0ABU3BN51_9BACT</name>
<comment type="similarity">
    <text evidence="5">Belongs to the arginase family.</text>
</comment>
<evidence type="ECO:0000256" key="4">
    <source>
        <dbReference type="ARBA" id="ARBA00023211"/>
    </source>
</evidence>
<keyword evidence="4" id="KW-0464">Manganese</keyword>
<dbReference type="PIRSF" id="PIRSF036979">
    <property type="entry name" value="Arginase"/>
    <property type="match status" value="1"/>
</dbReference>
<protein>
    <submittedName>
        <fullName evidence="6">Formimidoylglutamase</fullName>
    </submittedName>
</protein>
<accession>A0ABU3BN51</accession>